<gene>
    <name evidence="1" type="ORF">DFK10_04370</name>
</gene>
<evidence type="ECO:0000313" key="2">
    <source>
        <dbReference type="Proteomes" id="UP000245293"/>
    </source>
</evidence>
<dbReference type="InterPro" id="IPR009061">
    <property type="entry name" value="DNA-bd_dom_put_sf"/>
</dbReference>
<organism evidence="1 2">
    <name type="scientific">Salibaculum griseiflavum</name>
    <dbReference type="NCBI Taxonomy" id="1914409"/>
    <lineage>
        <taxon>Bacteria</taxon>
        <taxon>Pseudomonadati</taxon>
        <taxon>Pseudomonadota</taxon>
        <taxon>Alphaproteobacteria</taxon>
        <taxon>Rhodobacterales</taxon>
        <taxon>Roseobacteraceae</taxon>
        <taxon>Salibaculum</taxon>
    </lineage>
</organism>
<name>A0A2V1P9D4_9RHOB</name>
<dbReference type="Proteomes" id="UP000245293">
    <property type="component" value="Unassembled WGS sequence"/>
</dbReference>
<evidence type="ECO:0000313" key="1">
    <source>
        <dbReference type="EMBL" id="PWG17947.1"/>
    </source>
</evidence>
<sequence length="104" mass="11705">MGTACPANPCLRAPRRIPNTRFIVPHEVHNIPELRHDRLYNAREVTALLGVHISTLYSWMRDGNFPKPQKIGPRTVRWKGSDIIGHLTRVAAQSAGISVDELPF</sequence>
<dbReference type="Pfam" id="PF05930">
    <property type="entry name" value="Phage_AlpA"/>
    <property type="match status" value="1"/>
</dbReference>
<comment type="caution">
    <text evidence="1">The sequence shown here is derived from an EMBL/GenBank/DDBJ whole genome shotgun (WGS) entry which is preliminary data.</text>
</comment>
<dbReference type="OrthoDB" id="9801242at2"/>
<dbReference type="EMBL" id="QETF01000003">
    <property type="protein sequence ID" value="PWG17947.1"/>
    <property type="molecule type" value="Genomic_DNA"/>
</dbReference>
<dbReference type="InterPro" id="IPR010260">
    <property type="entry name" value="AlpA"/>
</dbReference>
<evidence type="ECO:0008006" key="3">
    <source>
        <dbReference type="Google" id="ProtNLM"/>
    </source>
</evidence>
<accession>A0A2V1P9D4</accession>
<dbReference type="SUPFAM" id="SSF46955">
    <property type="entry name" value="Putative DNA-binding domain"/>
    <property type="match status" value="1"/>
</dbReference>
<dbReference type="Gene3D" id="1.10.238.160">
    <property type="match status" value="1"/>
</dbReference>
<dbReference type="AlphaFoldDB" id="A0A2V1P9D4"/>
<keyword evidence="2" id="KW-1185">Reference proteome</keyword>
<proteinExistence type="predicted"/>
<reference evidence="2" key="1">
    <citation type="submission" date="2018-05" db="EMBL/GenBank/DDBJ databases">
        <authorList>
            <person name="Du Z."/>
            <person name="Wang X."/>
        </authorList>
    </citation>
    <scope>NUCLEOTIDE SEQUENCE [LARGE SCALE GENOMIC DNA]</scope>
    <source>
        <strain evidence="2">WDS4C29</strain>
    </source>
</reference>
<protein>
    <recommendedName>
        <fullName evidence="3">AlpA family phage regulatory protein</fullName>
    </recommendedName>
</protein>